<dbReference type="SUPFAM" id="SSF53244">
    <property type="entry name" value="MurD-like peptide ligases, peptide-binding domain"/>
    <property type="match status" value="1"/>
</dbReference>
<dbReference type="InterPro" id="IPR035911">
    <property type="entry name" value="MurE/MurF_N"/>
</dbReference>
<dbReference type="InterPro" id="IPR036615">
    <property type="entry name" value="Mur_ligase_C_dom_sf"/>
</dbReference>
<dbReference type="Pfam" id="PF08245">
    <property type="entry name" value="Mur_ligase_M"/>
    <property type="match status" value="1"/>
</dbReference>
<feature type="domain" description="Mur ligase N-terminal catalytic" evidence="12">
    <location>
        <begin position="30"/>
        <end position="79"/>
    </location>
</feature>
<keyword evidence="9 10" id="KW-0961">Cell wall biogenesis/degradation</keyword>
<protein>
    <recommendedName>
        <fullName evidence="10 11">UDP-N-acetylmuramoyl-tripeptide--D-alanyl-D-alanine ligase</fullName>
        <ecNumber evidence="10 11">6.3.2.10</ecNumber>
    </recommendedName>
    <alternativeName>
        <fullName evidence="10">D-alanyl-D-alanine-adding enzyme</fullName>
    </alternativeName>
</protein>
<keyword evidence="1 10" id="KW-0963">Cytoplasm</keyword>
<dbReference type="Gene3D" id="3.40.1190.10">
    <property type="entry name" value="Mur-like, catalytic domain"/>
    <property type="match status" value="1"/>
</dbReference>
<dbReference type="Gene3D" id="3.90.190.20">
    <property type="entry name" value="Mur ligase, C-terminal domain"/>
    <property type="match status" value="1"/>
</dbReference>
<evidence type="ECO:0000256" key="9">
    <source>
        <dbReference type="ARBA" id="ARBA00023316"/>
    </source>
</evidence>
<dbReference type="PANTHER" id="PTHR43024">
    <property type="entry name" value="UDP-N-ACETYLMURAMOYL-TRIPEPTIDE--D-ALANYL-D-ALANINE LIGASE"/>
    <property type="match status" value="1"/>
</dbReference>
<comment type="pathway">
    <text evidence="10 11">Cell wall biogenesis; peptidoglycan biosynthesis.</text>
</comment>
<dbReference type="HAMAP" id="MF_02019">
    <property type="entry name" value="MurF"/>
    <property type="match status" value="1"/>
</dbReference>
<comment type="similarity">
    <text evidence="10">Belongs to the MurCDEF family. MurF subfamily.</text>
</comment>
<accession>A0ABV7HQP4</accession>
<evidence type="ECO:0000256" key="11">
    <source>
        <dbReference type="RuleBase" id="RU004136"/>
    </source>
</evidence>
<reference evidence="16" key="1">
    <citation type="journal article" date="2019" name="Int. J. Syst. Evol. Microbiol.">
        <title>The Global Catalogue of Microorganisms (GCM) 10K type strain sequencing project: providing services to taxonomists for standard genome sequencing and annotation.</title>
        <authorList>
            <consortium name="The Broad Institute Genomics Platform"/>
            <consortium name="The Broad Institute Genome Sequencing Center for Infectious Disease"/>
            <person name="Wu L."/>
            <person name="Ma J."/>
        </authorList>
    </citation>
    <scope>NUCLEOTIDE SEQUENCE [LARGE SCALE GENOMIC DNA]</scope>
    <source>
        <strain evidence="16">KCTC 52141</strain>
    </source>
</reference>
<sequence>MIGSMTIAQLQRELAYKLMTSASGESRSFTRVCTDSRKIQAGDFFVALRGPRFDGHQYLAAVQDAGAVGALVDTPVPGCTLAQLQVDDTTLGLGEIARLNRERFEGPVVAITGSSGKTSVRSMVDGILRCEGEVMSTQGNFNNHIGVPLTLLRLEGTEQYAVIEMGASAIGEIAYLCELAQPDVALVNNVMPAHLEGFGSIEGVADAKGEIYQGVAADGCCVINLDDQFAPVWLAQLHNRAHIGFSLSDSAADCYASDITPCGMTTRFNLHLQGRTLAINLPAFGLHNVRNALAAACCAQAVGASDESICAGLNAFAPVSGRMNVKAGANGARVIDDSYNANPGSVRAAIDVLAEMPGDNILVIGDMGELGEEAYLLHAEIGAYASNKNIQAVFSCGSLAQAVTDNFSGTAKHFDEHSDLIAHLQKMTIGADHTVLIKGSRSARMDIVVRALTDEENQ</sequence>
<evidence type="ECO:0000256" key="10">
    <source>
        <dbReference type="HAMAP-Rule" id="MF_02019"/>
    </source>
</evidence>
<keyword evidence="7 10" id="KW-0573">Peptidoglycan synthesis</keyword>
<dbReference type="Pfam" id="PF01225">
    <property type="entry name" value="Mur_ligase"/>
    <property type="match status" value="1"/>
</dbReference>
<dbReference type="Pfam" id="PF02875">
    <property type="entry name" value="Mur_ligase_C"/>
    <property type="match status" value="1"/>
</dbReference>
<comment type="function">
    <text evidence="10 11">Involved in cell wall formation. Catalyzes the final step in the synthesis of UDP-N-acetylmuramoyl-pentapeptide, the precursor of murein.</text>
</comment>
<comment type="caution">
    <text evidence="15">The sequence shown here is derived from an EMBL/GenBank/DDBJ whole genome shotgun (WGS) entry which is preliminary data.</text>
</comment>
<dbReference type="EC" id="6.3.2.10" evidence="10 11"/>
<evidence type="ECO:0000259" key="14">
    <source>
        <dbReference type="Pfam" id="PF08245"/>
    </source>
</evidence>
<evidence type="ECO:0000256" key="5">
    <source>
        <dbReference type="ARBA" id="ARBA00022840"/>
    </source>
</evidence>
<feature type="domain" description="Mur ligase C-terminal" evidence="13">
    <location>
        <begin position="321"/>
        <end position="441"/>
    </location>
</feature>
<dbReference type="RefSeq" id="WP_382413802.1">
    <property type="nucleotide sequence ID" value="NZ_AP031500.1"/>
</dbReference>
<evidence type="ECO:0000256" key="7">
    <source>
        <dbReference type="ARBA" id="ARBA00022984"/>
    </source>
</evidence>
<evidence type="ECO:0000313" key="16">
    <source>
        <dbReference type="Proteomes" id="UP001595548"/>
    </source>
</evidence>
<evidence type="ECO:0000259" key="12">
    <source>
        <dbReference type="Pfam" id="PF01225"/>
    </source>
</evidence>
<keyword evidence="16" id="KW-1185">Reference proteome</keyword>
<dbReference type="NCBIfam" id="TIGR01143">
    <property type="entry name" value="murF"/>
    <property type="match status" value="1"/>
</dbReference>
<evidence type="ECO:0000259" key="13">
    <source>
        <dbReference type="Pfam" id="PF02875"/>
    </source>
</evidence>
<evidence type="ECO:0000256" key="1">
    <source>
        <dbReference type="ARBA" id="ARBA00022490"/>
    </source>
</evidence>
<dbReference type="EMBL" id="JBHRTL010000001">
    <property type="protein sequence ID" value="MFC3153821.1"/>
    <property type="molecule type" value="Genomic_DNA"/>
</dbReference>
<keyword evidence="2 10" id="KW-0436">Ligase</keyword>
<evidence type="ECO:0000256" key="6">
    <source>
        <dbReference type="ARBA" id="ARBA00022960"/>
    </source>
</evidence>
<evidence type="ECO:0000256" key="3">
    <source>
        <dbReference type="ARBA" id="ARBA00022618"/>
    </source>
</evidence>
<feature type="binding site" evidence="10">
    <location>
        <begin position="113"/>
        <end position="119"/>
    </location>
    <ligand>
        <name>ATP</name>
        <dbReference type="ChEBI" id="CHEBI:30616"/>
    </ligand>
</feature>
<keyword evidence="5 10" id="KW-0067">ATP-binding</keyword>
<dbReference type="InterPro" id="IPR004101">
    <property type="entry name" value="Mur_ligase_C"/>
</dbReference>
<evidence type="ECO:0000256" key="4">
    <source>
        <dbReference type="ARBA" id="ARBA00022741"/>
    </source>
</evidence>
<dbReference type="Proteomes" id="UP001595548">
    <property type="component" value="Unassembled WGS sequence"/>
</dbReference>
<dbReference type="InterPro" id="IPR000713">
    <property type="entry name" value="Mur_ligase_N"/>
</dbReference>
<keyword evidence="3 10" id="KW-0132">Cell division</keyword>
<keyword evidence="8 10" id="KW-0131">Cell cycle</keyword>
<comment type="subcellular location">
    <subcellularLocation>
        <location evidence="10 11">Cytoplasm</location>
    </subcellularLocation>
</comment>
<dbReference type="InterPro" id="IPR051046">
    <property type="entry name" value="MurCDEF_CellWall_CoF430Synth"/>
</dbReference>
<dbReference type="Gene3D" id="3.40.1390.10">
    <property type="entry name" value="MurE/MurF, N-terminal domain"/>
    <property type="match status" value="1"/>
</dbReference>
<dbReference type="InterPro" id="IPR036565">
    <property type="entry name" value="Mur-like_cat_sf"/>
</dbReference>
<keyword evidence="6 10" id="KW-0133">Cell shape</keyword>
<proteinExistence type="inferred from homology"/>
<comment type="catalytic activity">
    <reaction evidence="10 11">
        <text>D-alanyl-D-alanine + UDP-N-acetyl-alpha-D-muramoyl-L-alanyl-gamma-D-glutamyl-meso-2,6-diaminopimelate + ATP = UDP-N-acetyl-alpha-D-muramoyl-L-alanyl-gamma-D-glutamyl-meso-2,6-diaminopimeloyl-D-alanyl-D-alanine + ADP + phosphate + H(+)</text>
        <dbReference type="Rhea" id="RHEA:28374"/>
        <dbReference type="ChEBI" id="CHEBI:15378"/>
        <dbReference type="ChEBI" id="CHEBI:30616"/>
        <dbReference type="ChEBI" id="CHEBI:43474"/>
        <dbReference type="ChEBI" id="CHEBI:57822"/>
        <dbReference type="ChEBI" id="CHEBI:61386"/>
        <dbReference type="ChEBI" id="CHEBI:83905"/>
        <dbReference type="ChEBI" id="CHEBI:456216"/>
        <dbReference type="EC" id="6.3.2.10"/>
    </reaction>
</comment>
<gene>
    <name evidence="10 15" type="primary">murF</name>
    <name evidence="15" type="ORF">ACFOEB_01270</name>
</gene>
<evidence type="ECO:0000256" key="2">
    <source>
        <dbReference type="ARBA" id="ARBA00022598"/>
    </source>
</evidence>
<dbReference type="InterPro" id="IPR013221">
    <property type="entry name" value="Mur_ligase_cen"/>
</dbReference>
<dbReference type="SUPFAM" id="SSF53623">
    <property type="entry name" value="MurD-like peptide ligases, catalytic domain"/>
    <property type="match status" value="1"/>
</dbReference>
<organism evidence="15 16">
    <name type="scientific">Gilvimarinus japonicus</name>
    <dbReference type="NCBI Taxonomy" id="1796469"/>
    <lineage>
        <taxon>Bacteria</taxon>
        <taxon>Pseudomonadati</taxon>
        <taxon>Pseudomonadota</taxon>
        <taxon>Gammaproteobacteria</taxon>
        <taxon>Cellvibrionales</taxon>
        <taxon>Cellvibrionaceae</taxon>
        <taxon>Gilvimarinus</taxon>
    </lineage>
</organism>
<dbReference type="GO" id="GO:0047480">
    <property type="term" value="F:UDP-N-acetylmuramoyl-tripeptide-D-alanyl-D-alanine ligase activity"/>
    <property type="evidence" value="ECO:0007669"/>
    <property type="project" value="UniProtKB-EC"/>
</dbReference>
<name>A0ABV7HQP4_9GAMM</name>
<evidence type="ECO:0000313" key="15">
    <source>
        <dbReference type="EMBL" id="MFC3153821.1"/>
    </source>
</evidence>
<evidence type="ECO:0000256" key="8">
    <source>
        <dbReference type="ARBA" id="ARBA00023306"/>
    </source>
</evidence>
<keyword evidence="4 10" id="KW-0547">Nucleotide-binding</keyword>
<feature type="domain" description="Mur ligase central" evidence="14">
    <location>
        <begin position="111"/>
        <end position="299"/>
    </location>
</feature>
<dbReference type="PANTHER" id="PTHR43024:SF1">
    <property type="entry name" value="UDP-N-ACETYLMURAMOYL-TRIPEPTIDE--D-ALANYL-D-ALANINE LIGASE"/>
    <property type="match status" value="1"/>
</dbReference>
<dbReference type="InterPro" id="IPR005863">
    <property type="entry name" value="UDP-N-AcMur_synth"/>
</dbReference>
<dbReference type="SUPFAM" id="SSF63418">
    <property type="entry name" value="MurE/MurF N-terminal domain"/>
    <property type="match status" value="1"/>
</dbReference>